<proteinExistence type="predicted"/>
<accession>A0A7V5CSY8</accession>
<evidence type="ECO:0000256" key="1">
    <source>
        <dbReference type="SAM" id="SignalP"/>
    </source>
</evidence>
<name>A0A7V5CSY8_9BACT</name>
<dbReference type="AlphaFoldDB" id="A0A7V5CSY8"/>
<reference evidence="2" key="1">
    <citation type="journal article" date="2020" name="mSystems">
        <title>Genome- and Community-Level Interaction Insights into Carbon Utilization and Element Cycling Functions of Hydrothermarchaeota in Hydrothermal Sediment.</title>
        <authorList>
            <person name="Zhou Z."/>
            <person name="Liu Y."/>
            <person name="Xu W."/>
            <person name="Pan J."/>
            <person name="Luo Z.H."/>
            <person name="Li M."/>
        </authorList>
    </citation>
    <scope>NUCLEOTIDE SEQUENCE [LARGE SCALE GENOMIC DNA]</scope>
    <source>
        <strain evidence="2">SpSt-855</strain>
    </source>
</reference>
<keyword evidence="1" id="KW-0732">Signal</keyword>
<feature type="signal peptide" evidence="1">
    <location>
        <begin position="1"/>
        <end position="15"/>
    </location>
</feature>
<gene>
    <name evidence="2" type="ORF">ENW50_04810</name>
</gene>
<sequence>MLGIFLLLAPLAARAQTDEIQVYDATIAPPGVFNLMVHSNFTPEGRTTPAYPGAIIANHSFNGTLEWAYGVKPWMEQGLYLPVYTPYSSKRGGTIDGMKIRELFVRPNAQQHKLFWGTNFEFSFNYHYWESRTFTAEVRPIIGANLGKWELIYNPVVDTDYRGGLGGLQFNPESRIVYYLNPKWDIAAEEYDGFGTFNDFSPLHDQFHEVWGAFDHYGHTWDVEAGAGYGLTAGSDKWTLKLMISRDLNKKPWRPHFHL</sequence>
<protein>
    <recommendedName>
        <fullName evidence="3">Lipoprotein</fullName>
    </recommendedName>
</protein>
<evidence type="ECO:0000313" key="2">
    <source>
        <dbReference type="EMBL" id="HGY93992.1"/>
    </source>
</evidence>
<comment type="caution">
    <text evidence="2">The sequence shown here is derived from an EMBL/GenBank/DDBJ whole genome shotgun (WGS) entry which is preliminary data.</text>
</comment>
<evidence type="ECO:0008006" key="3">
    <source>
        <dbReference type="Google" id="ProtNLM"/>
    </source>
</evidence>
<feature type="chain" id="PRO_5030740830" description="Lipoprotein" evidence="1">
    <location>
        <begin position="16"/>
        <end position="259"/>
    </location>
</feature>
<dbReference type="EMBL" id="DTKL01000025">
    <property type="protein sequence ID" value="HGY93992.1"/>
    <property type="molecule type" value="Genomic_DNA"/>
</dbReference>
<organism evidence="2">
    <name type="scientific">Acidobacterium capsulatum</name>
    <dbReference type="NCBI Taxonomy" id="33075"/>
    <lineage>
        <taxon>Bacteria</taxon>
        <taxon>Pseudomonadati</taxon>
        <taxon>Acidobacteriota</taxon>
        <taxon>Terriglobia</taxon>
        <taxon>Terriglobales</taxon>
        <taxon>Acidobacteriaceae</taxon>
        <taxon>Acidobacterium</taxon>
    </lineage>
</organism>